<dbReference type="Proteomes" id="UP001528912">
    <property type="component" value="Unassembled WGS sequence"/>
</dbReference>
<reference evidence="2 3" key="1">
    <citation type="submission" date="2023-03" db="EMBL/GenBank/DDBJ databases">
        <title>YIM 133296 draft genome.</title>
        <authorList>
            <person name="Xiong L."/>
        </authorList>
    </citation>
    <scope>NUCLEOTIDE SEQUENCE [LARGE SCALE GENOMIC DNA]</scope>
    <source>
        <strain evidence="2 3">YIM 133296</strain>
    </source>
</reference>
<dbReference type="RefSeq" id="WP_277192230.1">
    <property type="nucleotide sequence ID" value="NZ_JAROAV010000028.1"/>
</dbReference>
<evidence type="ECO:0000313" key="2">
    <source>
        <dbReference type="EMBL" id="MDF8264851.1"/>
    </source>
</evidence>
<dbReference type="Gene3D" id="1.20.120.1810">
    <property type="match status" value="1"/>
</dbReference>
<evidence type="ECO:0008006" key="4">
    <source>
        <dbReference type="Google" id="ProtNLM"/>
    </source>
</evidence>
<gene>
    <name evidence="2" type="ORF">P4R38_11400</name>
</gene>
<sequence>MSTEASLLTDAEQLLRHAARQSPAVAARVRDRVVQLHRPLALSLADGFDEGADREQLRDAAVLGLVLAVRRYRPGDPDGFTAYATATIVALLQRCPRGEHDQDPTPPPEASEVSAVPSRPPTD</sequence>
<dbReference type="EMBL" id="JAROAV010000028">
    <property type="protein sequence ID" value="MDF8264851.1"/>
    <property type="molecule type" value="Genomic_DNA"/>
</dbReference>
<proteinExistence type="predicted"/>
<dbReference type="SUPFAM" id="SSF88946">
    <property type="entry name" value="Sigma2 domain of RNA polymerase sigma factors"/>
    <property type="match status" value="1"/>
</dbReference>
<evidence type="ECO:0000256" key="1">
    <source>
        <dbReference type="SAM" id="MobiDB-lite"/>
    </source>
</evidence>
<accession>A0ABT6CC59</accession>
<dbReference type="InterPro" id="IPR013325">
    <property type="entry name" value="RNA_pol_sigma_r2"/>
</dbReference>
<protein>
    <recommendedName>
        <fullName evidence="4">RNA polymerase sigma-70 region 2 domain-containing protein</fullName>
    </recommendedName>
</protein>
<name>A0ABT6CC59_9MICO</name>
<organism evidence="2 3">
    <name type="scientific">Luteipulveratus flavus</name>
    <dbReference type="NCBI Taxonomy" id="3031728"/>
    <lineage>
        <taxon>Bacteria</taxon>
        <taxon>Bacillati</taxon>
        <taxon>Actinomycetota</taxon>
        <taxon>Actinomycetes</taxon>
        <taxon>Micrococcales</taxon>
        <taxon>Dermacoccaceae</taxon>
        <taxon>Luteipulveratus</taxon>
    </lineage>
</organism>
<keyword evidence="3" id="KW-1185">Reference proteome</keyword>
<comment type="caution">
    <text evidence="2">The sequence shown here is derived from an EMBL/GenBank/DDBJ whole genome shotgun (WGS) entry which is preliminary data.</text>
</comment>
<evidence type="ECO:0000313" key="3">
    <source>
        <dbReference type="Proteomes" id="UP001528912"/>
    </source>
</evidence>
<feature type="region of interest" description="Disordered" evidence="1">
    <location>
        <begin position="94"/>
        <end position="123"/>
    </location>
</feature>